<name>A0A1H0EWL1_9RHOB</name>
<dbReference type="EMBL" id="FQZZ01000005">
    <property type="protein sequence ID" value="SHK41941.1"/>
    <property type="molecule type" value="Genomic_DNA"/>
</dbReference>
<evidence type="ECO:0000313" key="2">
    <source>
        <dbReference type="EMBL" id="SHK41941.1"/>
    </source>
</evidence>
<evidence type="ECO:0000256" key="1">
    <source>
        <dbReference type="SAM" id="Phobius"/>
    </source>
</evidence>
<dbReference type="RefSeq" id="WP_149787480.1">
    <property type="nucleotide sequence ID" value="NZ_FNIO01000002.1"/>
</dbReference>
<proteinExistence type="predicted"/>
<gene>
    <name evidence="2" type="ORF">SAMN05444142_10594</name>
</gene>
<accession>A0A1H0EWL1</accession>
<sequence>MVFDSDLIFITGLVLCVFAIPSIVSAFSDRRAPRVATLVLMAGGAMVVWAIQSQPGGYRIEDIPDVFVRVLARFI</sequence>
<keyword evidence="1" id="KW-0472">Membrane</keyword>
<reference evidence="2 3" key="1">
    <citation type="submission" date="2016-11" db="EMBL/GenBank/DDBJ databases">
        <authorList>
            <person name="Varghese N."/>
            <person name="Submissions S."/>
        </authorList>
    </citation>
    <scope>NUCLEOTIDE SEQUENCE [LARGE SCALE GENOMIC DNA]</scope>
    <source>
        <strain evidence="2 3">DSM 29620</strain>
    </source>
</reference>
<evidence type="ECO:0000313" key="3">
    <source>
        <dbReference type="Proteomes" id="UP000324252"/>
    </source>
</evidence>
<organism evidence="2 3">
    <name type="scientific">Lutimaribacter pacificus</name>
    <dbReference type="NCBI Taxonomy" id="391948"/>
    <lineage>
        <taxon>Bacteria</taxon>
        <taxon>Pseudomonadati</taxon>
        <taxon>Pseudomonadota</taxon>
        <taxon>Alphaproteobacteria</taxon>
        <taxon>Rhodobacterales</taxon>
        <taxon>Roseobacteraceae</taxon>
        <taxon>Lutimaribacter</taxon>
    </lineage>
</organism>
<keyword evidence="1" id="KW-0812">Transmembrane</keyword>
<keyword evidence="1" id="KW-1133">Transmembrane helix</keyword>
<dbReference type="OrthoDB" id="7875801at2"/>
<protein>
    <recommendedName>
        <fullName evidence="4">50S ribosomal protein L35</fullName>
    </recommendedName>
</protein>
<evidence type="ECO:0008006" key="4">
    <source>
        <dbReference type="Google" id="ProtNLM"/>
    </source>
</evidence>
<feature type="transmembrane region" description="Helical" evidence="1">
    <location>
        <begin position="7"/>
        <end position="27"/>
    </location>
</feature>
<dbReference type="AlphaFoldDB" id="A0A1H0EWL1"/>
<dbReference type="Proteomes" id="UP000324252">
    <property type="component" value="Unassembled WGS sequence"/>
</dbReference>
<feature type="transmembrane region" description="Helical" evidence="1">
    <location>
        <begin position="33"/>
        <end position="51"/>
    </location>
</feature>
<keyword evidence="3" id="KW-1185">Reference proteome</keyword>